<dbReference type="GO" id="GO:0044773">
    <property type="term" value="P:mitotic DNA damage checkpoint signaling"/>
    <property type="evidence" value="ECO:0007669"/>
    <property type="project" value="TreeGrafter"/>
</dbReference>
<comment type="caution">
    <text evidence="3">The sequence shown here is derived from an EMBL/GenBank/DDBJ whole genome shotgun (WGS) entry which is preliminary data.</text>
</comment>
<gene>
    <name evidence="3" type="ORF">RFI_30482</name>
</gene>
<dbReference type="PROSITE" id="PS00109">
    <property type="entry name" value="PROTEIN_KINASE_TYR"/>
    <property type="match status" value="1"/>
</dbReference>
<proteinExistence type="predicted"/>
<dbReference type="GO" id="GO:0005524">
    <property type="term" value="F:ATP binding"/>
    <property type="evidence" value="ECO:0007669"/>
    <property type="project" value="InterPro"/>
</dbReference>
<keyword evidence="1" id="KW-0812">Transmembrane</keyword>
<dbReference type="AlphaFoldDB" id="X6M007"/>
<feature type="domain" description="Protein kinase" evidence="2">
    <location>
        <begin position="37"/>
        <end position="291"/>
    </location>
</feature>
<feature type="transmembrane region" description="Helical" evidence="1">
    <location>
        <begin position="120"/>
        <end position="140"/>
    </location>
</feature>
<keyword evidence="3" id="KW-0808">Transferase</keyword>
<evidence type="ECO:0000313" key="4">
    <source>
        <dbReference type="Proteomes" id="UP000023152"/>
    </source>
</evidence>
<keyword evidence="4" id="KW-1185">Reference proteome</keyword>
<dbReference type="OrthoDB" id="6513151at2759"/>
<accession>X6M007</accession>
<dbReference type="GO" id="GO:0004674">
    <property type="term" value="F:protein serine/threonine kinase activity"/>
    <property type="evidence" value="ECO:0007669"/>
    <property type="project" value="TreeGrafter"/>
</dbReference>
<dbReference type="InterPro" id="IPR011009">
    <property type="entry name" value="Kinase-like_dom_sf"/>
</dbReference>
<dbReference type="InterPro" id="IPR000719">
    <property type="entry name" value="Prot_kinase_dom"/>
</dbReference>
<dbReference type="PANTHER" id="PTHR44167:SF30">
    <property type="entry name" value="PHOSPHORYLASE KINASE"/>
    <property type="match status" value="1"/>
</dbReference>
<dbReference type="PANTHER" id="PTHR44167">
    <property type="entry name" value="OVARIAN-SPECIFIC SERINE/THREONINE-PROTEIN KINASE LOK-RELATED"/>
    <property type="match status" value="1"/>
</dbReference>
<sequence length="291" mass="34574">MTQKVDHKYENLLRDFTSCTFVHYDEQLERHVEIPRFVGPEYIADALQGYICKAFDEKDHCYRCIKAAKKEYVEKQLCLDGGNIPENFGYERDLLRKLASMEDCPPSVCQYICEWTAFEYMYFALQYCSGGNLIFFYFFFVKKKKKLKIVFFSLKDASQRKYMSEHRQEFCPEDQIYPRLETIQYIFQQIVYTLHWLHNKGICHLDLSLENILICNKDVRHPRIVLIDFGVAVDFGLKKTKNASMWLHNENVGKPGYKSFEVKMSDPHRKRRRESQGISEFYDARKADVMA</sequence>
<dbReference type="PROSITE" id="PS50011">
    <property type="entry name" value="PROTEIN_KINASE_DOM"/>
    <property type="match status" value="1"/>
</dbReference>
<evidence type="ECO:0000259" key="2">
    <source>
        <dbReference type="PROSITE" id="PS50011"/>
    </source>
</evidence>
<dbReference type="InterPro" id="IPR008266">
    <property type="entry name" value="Tyr_kinase_AS"/>
</dbReference>
<dbReference type="SMART" id="SM00220">
    <property type="entry name" value="S_TKc"/>
    <property type="match status" value="1"/>
</dbReference>
<dbReference type="EMBL" id="ASPP01026691">
    <property type="protein sequence ID" value="ETO06906.1"/>
    <property type="molecule type" value="Genomic_DNA"/>
</dbReference>
<dbReference type="Proteomes" id="UP000023152">
    <property type="component" value="Unassembled WGS sequence"/>
</dbReference>
<evidence type="ECO:0000313" key="3">
    <source>
        <dbReference type="EMBL" id="ETO06906.1"/>
    </source>
</evidence>
<dbReference type="GO" id="GO:0005634">
    <property type="term" value="C:nucleus"/>
    <property type="evidence" value="ECO:0007669"/>
    <property type="project" value="TreeGrafter"/>
</dbReference>
<keyword evidence="1" id="KW-1133">Transmembrane helix</keyword>
<dbReference type="SUPFAM" id="SSF56112">
    <property type="entry name" value="Protein kinase-like (PK-like)"/>
    <property type="match status" value="1"/>
</dbReference>
<keyword evidence="3" id="KW-0418">Kinase</keyword>
<dbReference type="Pfam" id="PF00069">
    <property type="entry name" value="Pkinase"/>
    <property type="match status" value="1"/>
</dbReference>
<name>X6M007_RETFI</name>
<organism evidence="3 4">
    <name type="scientific">Reticulomyxa filosa</name>
    <dbReference type="NCBI Taxonomy" id="46433"/>
    <lineage>
        <taxon>Eukaryota</taxon>
        <taxon>Sar</taxon>
        <taxon>Rhizaria</taxon>
        <taxon>Retaria</taxon>
        <taxon>Foraminifera</taxon>
        <taxon>Monothalamids</taxon>
        <taxon>Reticulomyxidae</taxon>
        <taxon>Reticulomyxa</taxon>
    </lineage>
</organism>
<keyword evidence="1" id="KW-0472">Membrane</keyword>
<reference evidence="3 4" key="1">
    <citation type="journal article" date="2013" name="Curr. Biol.">
        <title>The Genome of the Foraminiferan Reticulomyxa filosa.</title>
        <authorList>
            <person name="Glockner G."/>
            <person name="Hulsmann N."/>
            <person name="Schleicher M."/>
            <person name="Noegel A.A."/>
            <person name="Eichinger L."/>
            <person name="Gallinger C."/>
            <person name="Pawlowski J."/>
            <person name="Sierra R."/>
            <person name="Euteneuer U."/>
            <person name="Pillet L."/>
            <person name="Moustafa A."/>
            <person name="Platzer M."/>
            <person name="Groth M."/>
            <person name="Szafranski K."/>
            <person name="Schliwa M."/>
        </authorList>
    </citation>
    <scope>NUCLEOTIDE SEQUENCE [LARGE SCALE GENOMIC DNA]</scope>
</reference>
<evidence type="ECO:0000256" key="1">
    <source>
        <dbReference type="SAM" id="Phobius"/>
    </source>
</evidence>
<protein>
    <submittedName>
        <fullName evidence="3">Death-associated protein kinase 1</fullName>
    </submittedName>
</protein>
<dbReference type="Gene3D" id="1.10.510.10">
    <property type="entry name" value="Transferase(Phosphotransferase) domain 1"/>
    <property type="match status" value="1"/>
</dbReference>